<protein>
    <submittedName>
        <fullName evidence="2">Uncharacterized protein</fullName>
    </submittedName>
</protein>
<reference evidence="2" key="1">
    <citation type="submission" date="2016-11" db="UniProtKB">
        <authorList>
            <consortium name="WormBaseParasite"/>
        </authorList>
    </citation>
    <scope>IDENTIFICATION</scope>
</reference>
<dbReference type="AlphaFoldDB" id="A0A1I7XGI4"/>
<accession>A0A1I7XGI4</accession>
<organism evidence="1 2">
    <name type="scientific">Heterorhabditis bacteriophora</name>
    <name type="common">Entomopathogenic nematode worm</name>
    <dbReference type="NCBI Taxonomy" id="37862"/>
    <lineage>
        <taxon>Eukaryota</taxon>
        <taxon>Metazoa</taxon>
        <taxon>Ecdysozoa</taxon>
        <taxon>Nematoda</taxon>
        <taxon>Chromadorea</taxon>
        <taxon>Rhabditida</taxon>
        <taxon>Rhabditina</taxon>
        <taxon>Rhabditomorpha</taxon>
        <taxon>Strongyloidea</taxon>
        <taxon>Heterorhabditidae</taxon>
        <taxon>Heterorhabditis</taxon>
    </lineage>
</organism>
<proteinExistence type="predicted"/>
<evidence type="ECO:0000313" key="2">
    <source>
        <dbReference type="WBParaSite" id="Hba_16616"/>
    </source>
</evidence>
<dbReference type="Proteomes" id="UP000095283">
    <property type="component" value="Unplaced"/>
</dbReference>
<evidence type="ECO:0000313" key="1">
    <source>
        <dbReference type="Proteomes" id="UP000095283"/>
    </source>
</evidence>
<dbReference type="WBParaSite" id="Hba_16616">
    <property type="protein sequence ID" value="Hba_16616"/>
    <property type="gene ID" value="Hba_16616"/>
</dbReference>
<name>A0A1I7XGI4_HETBA</name>
<keyword evidence="1" id="KW-1185">Reference proteome</keyword>
<sequence length="73" mass="8799">MSMLVVDNKKMKWWERLNETERELDNNIGSMKTQKYDQLKQLTHHTNNNVCEYRLRKTSCAQLYYMILGAKKS</sequence>